<dbReference type="Proteomes" id="UP000693970">
    <property type="component" value="Unassembled WGS sequence"/>
</dbReference>
<dbReference type="EMBL" id="JAGRRH010000017">
    <property type="protein sequence ID" value="KAG7352869.1"/>
    <property type="molecule type" value="Genomic_DNA"/>
</dbReference>
<protein>
    <submittedName>
        <fullName evidence="3">Protein phosphatase 2C</fullName>
    </submittedName>
</protein>
<dbReference type="SMART" id="SM00332">
    <property type="entry name" value="PP2Cc"/>
    <property type="match status" value="1"/>
</dbReference>
<feature type="compositionally biased region" description="Basic and acidic residues" evidence="1">
    <location>
        <begin position="55"/>
        <end position="65"/>
    </location>
</feature>
<evidence type="ECO:0000256" key="1">
    <source>
        <dbReference type="SAM" id="MobiDB-lite"/>
    </source>
</evidence>
<accession>A0A9K3L0H0</accession>
<dbReference type="PROSITE" id="PS51746">
    <property type="entry name" value="PPM_2"/>
    <property type="match status" value="1"/>
</dbReference>
<feature type="region of interest" description="Disordered" evidence="1">
    <location>
        <begin position="35"/>
        <end position="66"/>
    </location>
</feature>
<reference evidence="3" key="1">
    <citation type="journal article" date="2021" name="Sci. Rep.">
        <title>Diploid genomic architecture of Nitzschia inconspicua, an elite biomass production diatom.</title>
        <authorList>
            <person name="Oliver A."/>
            <person name="Podell S."/>
            <person name="Pinowska A."/>
            <person name="Traller J.C."/>
            <person name="Smith S.R."/>
            <person name="McClure R."/>
            <person name="Beliaev A."/>
            <person name="Bohutskyi P."/>
            <person name="Hill E.A."/>
            <person name="Rabines A."/>
            <person name="Zheng H."/>
            <person name="Allen L.Z."/>
            <person name="Kuo A."/>
            <person name="Grigoriev I.V."/>
            <person name="Allen A.E."/>
            <person name="Hazlebeck D."/>
            <person name="Allen E.E."/>
        </authorList>
    </citation>
    <scope>NUCLEOTIDE SEQUENCE</scope>
    <source>
        <strain evidence="3">Hildebrandi</strain>
    </source>
</reference>
<comment type="caution">
    <text evidence="3">The sequence shown here is derived from an EMBL/GenBank/DDBJ whole genome shotgun (WGS) entry which is preliminary data.</text>
</comment>
<keyword evidence="4" id="KW-1185">Reference proteome</keyword>
<dbReference type="OrthoDB" id="10264738at2759"/>
<dbReference type="InterPro" id="IPR001932">
    <property type="entry name" value="PPM-type_phosphatase-like_dom"/>
</dbReference>
<dbReference type="PANTHER" id="PTHR47992">
    <property type="entry name" value="PROTEIN PHOSPHATASE"/>
    <property type="match status" value="1"/>
</dbReference>
<dbReference type="InterPro" id="IPR015655">
    <property type="entry name" value="PP2C"/>
</dbReference>
<dbReference type="AlphaFoldDB" id="A0A9K3L0H0"/>
<feature type="domain" description="PPM-type phosphatase" evidence="2">
    <location>
        <begin position="167"/>
        <end position="471"/>
    </location>
</feature>
<evidence type="ECO:0000313" key="4">
    <source>
        <dbReference type="Proteomes" id="UP000693970"/>
    </source>
</evidence>
<sequence>MLSAFFRSTASRRTSTSLAGALAFSISSRPATSAASSTMMEAPPPTPRATSSYSFKDKENTNSKRKDIHCHFQGRIFYPQDIYYDPNVKEALTKLRKVKRTESLENQKDLKLLEASGSPQAATLTLIGYKGGTLDSQINQDRAVVISPYQVGNEGGDPAGTKKRRRFTAFNASRQQDEDVESSSTTTTTPSRLIAVFDGHARLGEKVSQYAVTELPNVLAKKLDALNPKDNPDAVKEALIDTFIEIDRSCPGGVSGGCTASVILQRGSKVFVANAGDSRSFLVVYRPSSQTVEIIYISREDKPHLPDERKRVEDCGGRVFLPPLGISRVLYTDPDSGMQSGLAMSRSIGDWAVGKLGVIPDPIVEVIDVDQVVENQVLRDCQIPEEDGTMDAACFISSDDVHIFAVAATDGLMDFASPEVIAQAIAFSLYHDDAPYLLSALEQLIYLAASGWEKAKQGRYRDDIAISVTEIRKPPMRSKQ</sequence>
<evidence type="ECO:0000259" key="2">
    <source>
        <dbReference type="PROSITE" id="PS51746"/>
    </source>
</evidence>
<gene>
    <name evidence="3" type="ORF">IV203_008917</name>
</gene>
<proteinExistence type="predicted"/>
<dbReference type="Pfam" id="PF00481">
    <property type="entry name" value="PP2C"/>
    <property type="match status" value="1"/>
</dbReference>
<evidence type="ECO:0000313" key="3">
    <source>
        <dbReference type="EMBL" id="KAG7352869.1"/>
    </source>
</evidence>
<reference evidence="3" key="2">
    <citation type="submission" date="2021-04" db="EMBL/GenBank/DDBJ databases">
        <authorList>
            <person name="Podell S."/>
        </authorList>
    </citation>
    <scope>NUCLEOTIDE SEQUENCE</scope>
    <source>
        <strain evidence="3">Hildebrandi</strain>
    </source>
</reference>
<name>A0A9K3L0H0_9STRA</name>
<dbReference type="CDD" id="cd00143">
    <property type="entry name" value="PP2Cc"/>
    <property type="match status" value="1"/>
</dbReference>
<dbReference type="GO" id="GO:0004722">
    <property type="term" value="F:protein serine/threonine phosphatase activity"/>
    <property type="evidence" value="ECO:0007669"/>
    <property type="project" value="InterPro"/>
</dbReference>
<organism evidence="3 4">
    <name type="scientific">Nitzschia inconspicua</name>
    <dbReference type="NCBI Taxonomy" id="303405"/>
    <lineage>
        <taxon>Eukaryota</taxon>
        <taxon>Sar</taxon>
        <taxon>Stramenopiles</taxon>
        <taxon>Ochrophyta</taxon>
        <taxon>Bacillariophyta</taxon>
        <taxon>Bacillariophyceae</taxon>
        <taxon>Bacillariophycidae</taxon>
        <taxon>Bacillariales</taxon>
        <taxon>Bacillariaceae</taxon>
        <taxon>Nitzschia</taxon>
    </lineage>
</organism>